<evidence type="ECO:0000313" key="1">
    <source>
        <dbReference type="EMBL" id="BBG93688.1"/>
    </source>
</evidence>
<accession>A0A4Y1QPC7</accession>
<proteinExistence type="predicted"/>
<sequence>MDLYCLWILGNEGTLTNSNSIWKKLILDAKKRDCFYNADDDKNLAQVLAAARLELNQTVCAAAGAEQFT</sequence>
<organism evidence="1">
    <name type="scientific">Prunus dulcis</name>
    <name type="common">Almond</name>
    <name type="synonym">Amygdalus dulcis</name>
    <dbReference type="NCBI Taxonomy" id="3755"/>
    <lineage>
        <taxon>Eukaryota</taxon>
        <taxon>Viridiplantae</taxon>
        <taxon>Streptophyta</taxon>
        <taxon>Embryophyta</taxon>
        <taxon>Tracheophyta</taxon>
        <taxon>Spermatophyta</taxon>
        <taxon>Magnoliopsida</taxon>
        <taxon>eudicotyledons</taxon>
        <taxon>Gunneridae</taxon>
        <taxon>Pentapetalae</taxon>
        <taxon>rosids</taxon>
        <taxon>fabids</taxon>
        <taxon>Rosales</taxon>
        <taxon>Rosaceae</taxon>
        <taxon>Amygdaloideae</taxon>
        <taxon>Amygdaleae</taxon>
        <taxon>Prunus</taxon>
    </lineage>
</organism>
<protein>
    <submittedName>
        <fullName evidence="1">Uncharacterized protein</fullName>
    </submittedName>
</protein>
<gene>
    <name evidence="1" type="ORF">Prudu_001774</name>
</gene>
<dbReference type="AlphaFoldDB" id="A0A4Y1QPC7"/>
<reference evidence="1" key="1">
    <citation type="journal article" date="2019" name="Science">
        <title>Mutation of a bHLH transcription factor allowed almond domestication.</title>
        <authorList>
            <person name="Sanchez-Perez R."/>
            <person name="Pavan S."/>
            <person name="Mazzeo R."/>
            <person name="Moldovan C."/>
            <person name="Aiese Cigliano R."/>
            <person name="Del Cueto J."/>
            <person name="Ricciardi F."/>
            <person name="Lotti C."/>
            <person name="Ricciardi L."/>
            <person name="Dicenta F."/>
            <person name="Lopez-Marques R.L."/>
            <person name="Lindberg Moller B."/>
        </authorList>
    </citation>
    <scope>NUCLEOTIDE SEQUENCE</scope>
</reference>
<dbReference type="EMBL" id="AP019297">
    <property type="protein sequence ID" value="BBG93688.1"/>
    <property type="molecule type" value="Genomic_DNA"/>
</dbReference>
<name>A0A4Y1QPC7_PRUDU</name>